<organism evidence="9 10">
    <name type="scientific">Onchocerca flexuosa</name>
    <dbReference type="NCBI Taxonomy" id="387005"/>
    <lineage>
        <taxon>Eukaryota</taxon>
        <taxon>Metazoa</taxon>
        <taxon>Ecdysozoa</taxon>
        <taxon>Nematoda</taxon>
        <taxon>Chromadorea</taxon>
        <taxon>Rhabditida</taxon>
        <taxon>Spirurina</taxon>
        <taxon>Spiruromorpha</taxon>
        <taxon>Filarioidea</taxon>
        <taxon>Onchocercidae</taxon>
        <taxon>Onchocerca</taxon>
    </lineage>
</organism>
<evidence type="ECO:0000256" key="5">
    <source>
        <dbReference type="ARBA" id="ARBA00023136"/>
    </source>
</evidence>
<dbReference type="InterPro" id="IPR039859">
    <property type="entry name" value="PFA4/ZDH16/20/ERF2-like"/>
</dbReference>
<keyword evidence="6 7" id="KW-0012">Acyltransferase</keyword>
<comment type="caution">
    <text evidence="7">Lacks conserved residue(s) required for the propagation of feature annotation.</text>
</comment>
<dbReference type="AlphaFoldDB" id="A0A238BNM6"/>
<dbReference type="GO" id="GO:0005794">
    <property type="term" value="C:Golgi apparatus"/>
    <property type="evidence" value="ECO:0007669"/>
    <property type="project" value="TreeGrafter"/>
</dbReference>
<protein>
    <recommendedName>
        <fullName evidence="7">Palmitoyltransferase</fullName>
        <ecNumber evidence="7">2.3.1.225</ecNumber>
    </recommendedName>
</protein>
<evidence type="ECO:0000256" key="4">
    <source>
        <dbReference type="ARBA" id="ARBA00022989"/>
    </source>
</evidence>
<feature type="transmembrane region" description="Helical" evidence="7">
    <location>
        <begin position="219"/>
        <end position="243"/>
    </location>
</feature>
<dbReference type="PROSITE" id="PS50216">
    <property type="entry name" value="DHHC"/>
    <property type="match status" value="1"/>
</dbReference>
<dbReference type="InterPro" id="IPR001594">
    <property type="entry name" value="Palmitoyltrfase_DHHC"/>
</dbReference>
<gene>
    <name evidence="9" type="ORF">X798_06751</name>
</gene>
<keyword evidence="10" id="KW-1185">Reference proteome</keyword>
<dbReference type="GO" id="GO:0006612">
    <property type="term" value="P:protein targeting to membrane"/>
    <property type="evidence" value="ECO:0007669"/>
    <property type="project" value="TreeGrafter"/>
</dbReference>
<sequence>MTLSVMWVQIVPSQVKSTRSSLLTGCIMPKYLSVIYLYLNEQDCGDTISTVYNLTAKRGCELLSKNVNIRLKLCYCLIETIIFFDNVKVRRNSTGKFICNLNQESCRLNSSTAICSLFSTTLITPAEIPKRFMPPKDIFEKRNFVKEIVKWANEAKLPVHYVTMSTEGGDIKCPPFCLYCKLIKPNRTHHCRRCNRCIIRMDHHCPIIGRCIHMHNHKFFLLFLFWAAVLCGYAVCVTLPALFQRTSIVIWNFTVEC</sequence>
<dbReference type="Pfam" id="PF01529">
    <property type="entry name" value="DHHC"/>
    <property type="match status" value="1"/>
</dbReference>
<evidence type="ECO:0000313" key="10">
    <source>
        <dbReference type="Proteomes" id="UP000242913"/>
    </source>
</evidence>
<evidence type="ECO:0000256" key="2">
    <source>
        <dbReference type="ARBA" id="ARBA00022679"/>
    </source>
</evidence>
<evidence type="ECO:0000313" key="9">
    <source>
        <dbReference type="EMBL" id="OZC06260.1"/>
    </source>
</evidence>
<dbReference type="OrthoDB" id="4096362at2759"/>
<comment type="catalytic activity">
    <reaction evidence="7">
        <text>L-cysteinyl-[protein] + hexadecanoyl-CoA = S-hexadecanoyl-L-cysteinyl-[protein] + CoA</text>
        <dbReference type="Rhea" id="RHEA:36683"/>
        <dbReference type="Rhea" id="RHEA-COMP:10131"/>
        <dbReference type="Rhea" id="RHEA-COMP:11032"/>
        <dbReference type="ChEBI" id="CHEBI:29950"/>
        <dbReference type="ChEBI" id="CHEBI:57287"/>
        <dbReference type="ChEBI" id="CHEBI:57379"/>
        <dbReference type="ChEBI" id="CHEBI:74151"/>
        <dbReference type="EC" id="2.3.1.225"/>
    </reaction>
</comment>
<feature type="domain" description="Palmitoyltransferase DHHC" evidence="8">
    <location>
        <begin position="176"/>
        <end position="244"/>
    </location>
</feature>
<proteinExistence type="inferred from homology"/>
<accession>A0A238BNM6</accession>
<keyword evidence="3 7" id="KW-0812">Transmembrane</keyword>
<evidence type="ECO:0000256" key="7">
    <source>
        <dbReference type="RuleBase" id="RU079119"/>
    </source>
</evidence>
<evidence type="ECO:0000256" key="1">
    <source>
        <dbReference type="ARBA" id="ARBA00004141"/>
    </source>
</evidence>
<evidence type="ECO:0000256" key="3">
    <source>
        <dbReference type="ARBA" id="ARBA00022692"/>
    </source>
</evidence>
<keyword evidence="4 7" id="KW-1133">Transmembrane helix</keyword>
<evidence type="ECO:0000259" key="8">
    <source>
        <dbReference type="Pfam" id="PF01529"/>
    </source>
</evidence>
<dbReference type="EMBL" id="KZ270156">
    <property type="protein sequence ID" value="OZC06260.1"/>
    <property type="molecule type" value="Genomic_DNA"/>
</dbReference>
<name>A0A238BNM6_9BILA</name>
<keyword evidence="5 7" id="KW-0472">Membrane</keyword>
<dbReference type="GO" id="GO:0019706">
    <property type="term" value="F:protein-cysteine S-palmitoyltransferase activity"/>
    <property type="evidence" value="ECO:0007669"/>
    <property type="project" value="UniProtKB-EC"/>
</dbReference>
<dbReference type="Proteomes" id="UP000242913">
    <property type="component" value="Unassembled WGS sequence"/>
</dbReference>
<keyword evidence="2 7" id="KW-0808">Transferase</keyword>
<dbReference type="GO" id="GO:0016020">
    <property type="term" value="C:membrane"/>
    <property type="evidence" value="ECO:0007669"/>
    <property type="project" value="UniProtKB-SubCell"/>
</dbReference>
<dbReference type="EC" id="2.3.1.225" evidence="7"/>
<evidence type="ECO:0000256" key="6">
    <source>
        <dbReference type="ARBA" id="ARBA00023315"/>
    </source>
</evidence>
<comment type="domain">
    <text evidence="7">The DHHC domain is required for palmitoyltransferase activity.</text>
</comment>
<dbReference type="GO" id="GO:0005783">
    <property type="term" value="C:endoplasmic reticulum"/>
    <property type="evidence" value="ECO:0007669"/>
    <property type="project" value="TreeGrafter"/>
</dbReference>
<comment type="similarity">
    <text evidence="7">Belongs to the DHHC palmitoyltransferase family.</text>
</comment>
<comment type="subcellular location">
    <subcellularLocation>
        <location evidence="1">Membrane</location>
        <topology evidence="1">Multi-pass membrane protein</topology>
    </subcellularLocation>
</comment>
<reference evidence="9 10" key="1">
    <citation type="submission" date="2015-12" db="EMBL/GenBank/DDBJ databases">
        <title>Draft genome of the nematode, Onchocerca flexuosa.</title>
        <authorList>
            <person name="Mitreva M."/>
        </authorList>
    </citation>
    <scope>NUCLEOTIDE SEQUENCE [LARGE SCALE GENOMIC DNA]</scope>
    <source>
        <strain evidence="9">Red Deer</strain>
    </source>
</reference>
<dbReference type="PANTHER" id="PTHR22883">
    <property type="entry name" value="ZINC FINGER DHHC DOMAIN CONTAINING PROTEIN"/>
    <property type="match status" value="1"/>
</dbReference>